<evidence type="ECO:0000256" key="1">
    <source>
        <dbReference type="SAM" id="MobiDB-lite"/>
    </source>
</evidence>
<keyword evidence="3" id="KW-1185">Reference proteome</keyword>
<sequence length="104" mass="11786">MHNNLSYFNINLLFAEVAGDVKATDELQQQLMRSGDKRQACRELDANQRRSAAKDKAMRQQQRSAPQTARDIDDGGVARQAAAWRWRQRRRLSGGVAQQQATTT</sequence>
<accession>A0AAP0F5F7</accession>
<gene>
    <name evidence="2" type="ORF">Scep_021930</name>
</gene>
<evidence type="ECO:0000313" key="3">
    <source>
        <dbReference type="Proteomes" id="UP001419268"/>
    </source>
</evidence>
<evidence type="ECO:0000313" key="2">
    <source>
        <dbReference type="EMBL" id="KAK9105086.1"/>
    </source>
</evidence>
<dbReference type="EMBL" id="JBBNAG010000009">
    <property type="protein sequence ID" value="KAK9105086.1"/>
    <property type="molecule type" value="Genomic_DNA"/>
</dbReference>
<protein>
    <submittedName>
        <fullName evidence="2">Uncharacterized protein</fullName>
    </submittedName>
</protein>
<dbReference type="Proteomes" id="UP001419268">
    <property type="component" value="Unassembled WGS sequence"/>
</dbReference>
<comment type="caution">
    <text evidence="2">The sequence shown here is derived from an EMBL/GenBank/DDBJ whole genome shotgun (WGS) entry which is preliminary data.</text>
</comment>
<feature type="region of interest" description="Disordered" evidence="1">
    <location>
        <begin position="32"/>
        <end position="76"/>
    </location>
</feature>
<reference evidence="2 3" key="1">
    <citation type="submission" date="2024-01" db="EMBL/GenBank/DDBJ databases">
        <title>Genome assemblies of Stephania.</title>
        <authorList>
            <person name="Yang L."/>
        </authorList>
    </citation>
    <scope>NUCLEOTIDE SEQUENCE [LARGE SCALE GENOMIC DNA]</scope>
    <source>
        <strain evidence="2">JXDWG</strain>
        <tissue evidence="2">Leaf</tissue>
    </source>
</reference>
<dbReference type="AlphaFoldDB" id="A0AAP0F5F7"/>
<proteinExistence type="predicted"/>
<feature type="compositionally biased region" description="Basic and acidic residues" evidence="1">
    <location>
        <begin position="34"/>
        <end position="58"/>
    </location>
</feature>
<name>A0AAP0F5F7_9MAGN</name>
<organism evidence="2 3">
    <name type="scientific">Stephania cephalantha</name>
    <dbReference type="NCBI Taxonomy" id="152367"/>
    <lineage>
        <taxon>Eukaryota</taxon>
        <taxon>Viridiplantae</taxon>
        <taxon>Streptophyta</taxon>
        <taxon>Embryophyta</taxon>
        <taxon>Tracheophyta</taxon>
        <taxon>Spermatophyta</taxon>
        <taxon>Magnoliopsida</taxon>
        <taxon>Ranunculales</taxon>
        <taxon>Menispermaceae</taxon>
        <taxon>Menispermoideae</taxon>
        <taxon>Cissampelideae</taxon>
        <taxon>Stephania</taxon>
    </lineage>
</organism>